<dbReference type="Gene3D" id="1.20.1530.20">
    <property type="match status" value="1"/>
</dbReference>
<accession>A0A557QX62</accession>
<keyword evidence="5 10" id="KW-0812">Transmembrane</keyword>
<dbReference type="GO" id="GO:0005886">
    <property type="term" value="C:plasma membrane"/>
    <property type="evidence" value="ECO:0007669"/>
    <property type="project" value="TreeGrafter"/>
</dbReference>
<dbReference type="GO" id="GO:0008324">
    <property type="term" value="F:monoatomic cation transmembrane transporter activity"/>
    <property type="evidence" value="ECO:0007669"/>
    <property type="project" value="InterPro"/>
</dbReference>
<keyword evidence="14" id="KW-1185">Reference proteome</keyword>
<dbReference type="SUPFAM" id="SSF51735">
    <property type="entry name" value="NAD(P)-binding Rossmann-fold domains"/>
    <property type="match status" value="1"/>
</dbReference>
<dbReference type="GO" id="GO:0015297">
    <property type="term" value="F:antiporter activity"/>
    <property type="evidence" value="ECO:0007669"/>
    <property type="project" value="UniProtKB-KW"/>
</dbReference>
<dbReference type="PANTHER" id="PTHR46157:SF4">
    <property type="entry name" value="K(+) EFFLUX ANTIPORTER 3, CHLOROPLASTIC"/>
    <property type="match status" value="1"/>
</dbReference>
<gene>
    <name evidence="13" type="ORF">FHP91_07415</name>
</gene>
<evidence type="ECO:0000259" key="12">
    <source>
        <dbReference type="PROSITE" id="PS51202"/>
    </source>
</evidence>
<dbReference type="InterPro" id="IPR006153">
    <property type="entry name" value="Cation/H_exchanger_TM"/>
</dbReference>
<proteinExistence type="predicted"/>
<dbReference type="Pfam" id="PF02254">
    <property type="entry name" value="TrkA_N"/>
    <property type="match status" value="1"/>
</dbReference>
<dbReference type="Proteomes" id="UP000319502">
    <property type="component" value="Unassembled WGS sequence"/>
</dbReference>
<evidence type="ECO:0000256" key="10">
    <source>
        <dbReference type="SAM" id="Phobius"/>
    </source>
</evidence>
<feature type="transmembrane region" description="Helical" evidence="10">
    <location>
        <begin position="322"/>
        <end position="341"/>
    </location>
</feature>
<keyword evidence="7 10" id="KW-1133">Transmembrane helix</keyword>
<dbReference type="RefSeq" id="WP_144308972.1">
    <property type="nucleotide sequence ID" value="NZ_VMNK01000006.1"/>
</dbReference>
<dbReference type="PROSITE" id="PS51202">
    <property type="entry name" value="RCK_C"/>
    <property type="match status" value="1"/>
</dbReference>
<evidence type="ECO:0000256" key="6">
    <source>
        <dbReference type="ARBA" id="ARBA00022958"/>
    </source>
</evidence>
<dbReference type="InterPro" id="IPR006037">
    <property type="entry name" value="RCK_C"/>
</dbReference>
<dbReference type="SUPFAM" id="SSF116726">
    <property type="entry name" value="TrkA C-terminal domain-like"/>
    <property type="match status" value="1"/>
</dbReference>
<feature type="transmembrane region" description="Helical" evidence="10">
    <location>
        <begin position="353"/>
        <end position="373"/>
    </location>
</feature>
<name>A0A557QX62_9RHOO</name>
<feature type="transmembrane region" description="Helical" evidence="10">
    <location>
        <begin position="85"/>
        <end position="108"/>
    </location>
</feature>
<dbReference type="InterPro" id="IPR038770">
    <property type="entry name" value="Na+/solute_symporter_sf"/>
</dbReference>
<feature type="transmembrane region" description="Helical" evidence="10">
    <location>
        <begin position="294"/>
        <end position="316"/>
    </location>
</feature>
<evidence type="ECO:0000256" key="4">
    <source>
        <dbReference type="ARBA" id="ARBA00022538"/>
    </source>
</evidence>
<feature type="transmembrane region" description="Helical" evidence="10">
    <location>
        <begin position="56"/>
        <end position="73"/>
    </location>
</feature>
<feature type="transmembrane region" description="Helical" evidence="10">
    <location>
        <begin position="174"/>
        <end position="196"/>
    </location>
</feature>
<evidence type="ECO:0000256" key="9">
    <source>
        <dbReference type="ARBA" id="ARBA00023136"/>
    </source>
</evidence>
<dbReference type="InterPro" id="IPR003148">
    <property type="entry name" value="RCK_N"/>
</dbReference>
<keyword evidence="9 10" id="KW-0472">Membrane</keyword>
<evidence type="ECO:0000313" key="13">
    <source>
        <dbReference type="EMBL" id="TVO57497.1"/>
    </source>
</evidence>
<keyword evidence="8" id="KW-0406">Ion transport</keyword>
<keyword evidence="4" id="KW-0633">Potassium transport</keyword>
<evidence type="ECO:0000256" key="8">
    <source>
        <dbReference type="ARBA" id="ARBA00023065"/>
    </source>
</evidence>
<keyword evidence="6" id="KW-0630">Potassium</keyword>
<dbReference type="GO" id="GO:0006813">
    <property type="term" value="P:potassium ion transport"/>
    <property type="evidence" value="ECO:0007669"/>
    <property type="project" value="UniProtKB-KW"/>
</dbReference>
<dbReference type="FunFam" id="3.40.50.720:FF:000036">
    <property type="entry name" value="Glutathione-regulated potassium-efflux system protein KefB"/>
    <property type="match status" value="1"/>
</dbReference>
<reference evidence="13 14" key="1">
    <citation type="submission" date="2019-07" db="EMBL/GenBank/DDBJ databases">
        <title>The pathways for chlorine oxyanion respiration interact through the shared metabolite chlorate.</title>
        <authorList>
            <person name="Barnum T.P."/>
            <person name="Cheng Y."/>
            <person name="Hill K.A."/>
            <person name="Lucas L.N."/>
            <person name="Carlson H.K."/>
            <person name="Coates J.D."/>
        </authorList>
    </citation>
    <scope>NUCLEOTIDE SEQUENCE [LARGE SCALE GENOMIC DNA]</scope>
    <source>
        <strain evidence="13 14">SFB-3</strain>
    </source>
</reference>
<sequence length="656" mass="70056">MVNTLELVLLLLAAAVLVVGLFRSINLPPVLGYLLVGAAVGPHALNLMEDSAGARHLAEFGVVFLMFSIGLEFSLPRLVAMKRIVFGLGAVQVTGSIALVMLIGWALGLSLLTSFALGSILTMSSTAILSKLLTDRMELESRHGREVIGVLLFQDIAVVPLLILIPALSQPGDALFATLSVAAIKAAAMLALVLVFGQRLMRAWFTLVARRRSGELFMLNVLLITLGLAWLSELVGLSLALGAFLAGMLISETEYRYQVEEDIKPFRDVLLGLFFVTVGMFLDVGEILLHLPAVLGMVAALLVFKLLIAGGASRLFGGTPGTAMRTGLWLCAGGEFGFVLLSQIDGLDLLSPVLLQVTVAALVLSMLVAPLIVQVSDKLVMRFVASEWLMRSMELTRVAAQSLNTTGHIVICGYGRSGQHLARFFEQEGISYVALDLDPERVREAGAAGDTVVYGDAARHETLQAAGVMRASAVVVSFSGVDAALRVIHHVQTIRPDLPIVARAVDEAEMTKLSDAGAAEVVTEAFEGSIMLASHALALIGVPLNRVLRRIREIRRQRYALMQGLFHGADDAPEGPESQQSRLHSVVIPPGAGSVGQTIGDMDFALLNVTVSVVRRRNIRGLSPGPETDIQAGDVVVLLGVPGNLELAEQRLMRGV</sequence>
<feature type="transmembrane region" description="Helical" evidence="10">
    <location>
        <begin position="114"/>
        <end position="134"/>
    </location>
</feature>
<dbReference type="OrthoDB" id="9781411at2"/>
<dbReference type="Gene3D" id="3.40.50.720">
    <property type="entry name" value="NAD(P)-binding Rossmann-like Domain"/>
    <property type="match status" value="1"/>
</dbReference>
<evidence type="ECO:0000256" key="5">
    <source>
        <dbReference type="ARBA" id="ARBA00022692"/>
    </source>
</evidence>
<dbReference type="PANTHER" id="PTHR46157">
    <property type="entry name" value="K(+) EFFLUX ANTIPORTER 3, CHLOROPLASTIC"/>
    <property type="match status" value="1"/>
</dbReference>
<feature type="transmembrane region" description="Helical" evidence="10">
    <location>
        <begin position="217"/>
        <end position="250"/>
    </location>
</feature>
<dbReference type="Pfam" id="PF00999">
    <property type="entry name" value="Na_H_Exchanger"/>
    <property type="match status" value="1"/>
</dbReference>
<dbReference type="PROSITE" id="PS51201">
    <property type="entry name" value="RCK_N"/>
    <property type="match status" value="1"/>
</dbReference>
<dbReference type="InterPro" id="IPR036721">
    <property type="entry name" value="RCK_C_sf"/>
</dbReference>
<feature type="domain" description="RCK N-terminal" evidence="11">
    <location>
        <begin position="406"/>
        <end position="523"/>
    </location>
</feature>
<dbReference type="GO" id="GO:1902600">
    <property type="term" value="P:proton transmembrane transport"/>
    <property type="evidence" value="ECO:0007669"/>
    <property type="project" value="InterPro"/>
</dbReference>
<comment type="subcellular location">
    <subcellularLocation>
        <location evidence="1">Endomembrane system</location>
        <topology evidence="1">Multi-pass membrane protein</topology>
    </subcellularLocation>
</comment>
<protein>
    <submittedName>
        <fullName evidence="13">Potassium transporter</fullName>
    </submittedName>
</protein>
<organism evidence="13 14">
    <name type="scientific">Denitromonas halophila</name>
    <dbReference type="NCBI Taxonomy" id="1629404"/>
    <lineage>
        <taxon>Bacteria</taxon>
        <taxon>Pseudomonadati</taxon>
        <taxon>Pseudomonadota</taxon>
        <taxon>Betaproteobacteria</taxon>
        <taxon>Rhodocyclales</taxon>
        <taxon>Zoogloeaceae</taxon>
        <taxon>Denitromonas</taxon>
    </lineage>
</organism>
<feature type="domain" description="RCK C-terminal" evidence="12">
    <location>
        <begin position="570"/>
        <end position="654"/>
    </location>
</feature>
<dbReference type="EMBL" id="VMNK01000006">
    <property type="protein sequence ID" value="TVO57497.1"/>
    <property type="molecule type" value="Genomic_DNA"/>
</dbReference>
<dbReference type="GO" id="GO:0012505">
    <property type="term" value="C:endomembrane system"/>
    <property type="evidence" value="ECO:0007669"/>
    <property type="project" value="UniProtKB-SubCell"/>
</dbReference>
<dbReference type="AlphaFoldDB" id="A0A557QX62"/>
<dbReference type="InterPro" id="IPR036291">
    <property type="entry name" value="NAD(P)-bd_dom_sf"/>
</dbReference>
<dbReference type="Pfam" id="PF02080">
    <property type="entry name" value="TrkA_C"/>
    <property type="match status" value="1"/>
</dbReference>
<keyword evidence="3" id="KW-0050">Antiport</keyword>
<evidence type="ECO:0000256" key="2">
    <source>
        <dbReference type="ARBA" id="ARBA00022448"/>
    </source>
</evidence>
<evidence type="ECO:0000256" key="1">
    <source>
        <dbReference type="ARBA" id="ARBA00004127"/>
    </source>
</evidence>
<evidence type="ECO:0000313" key="14">
    <source>
        <dbReference type="Proteomes" id="UP000319502"/>
    </source>
</evidence>
<feature type="transmembrane region" description="Helical" evidence="10">
    <location>
        <begin position="270"/>
        <end position="289"/>
    </location>
</feature>
<keyword evidence="2" id="KW-0813">Transport</keyword>
<evidence type="ECO:0000259" key="11">
    <source>
        <dbReference type="PROSITE" id="PS51201"/>
    </source>
</evidence>
<comment type="caution">
    <text evidence="13">The sequence shown here is derived from an EMBL/GenBank/DDBJ whole genome shotgun (WGS) entry which is preliminary data.</text>
</comment>
<evidence type="ECO:0000256" key="7">
    <source>
        <dbReference type="ARBA" id="ARBA00022989"/>
    </source>
</evidence>
<evidence type="ECO:0000256" key="3">
    <source>
        <dbReference type="ARBA" id="ARBA00022449"/>
    </source>
</evidence>
<feature type="transmembrane region" description="Helical" evidence="10">
    <location>
        <begin position="146"/>
        <end position="168"/>
    </location>
</feature>
<dbReference type="Gene3D" id="3.30.70.1450">
    <property type="entry name" value="Regulator of K+ conductance, C-terminal domain"/>
    <property type="match status" value="1"/>
</dbReference>